<protein>
    <submittedName>
        <fullName evidence="2">Uncharacterized protein</fullName>
    </submittedName>
</protein>
<reference evidence="2 3" key="1">
    <citation type="submission" date="2018-11" db="EMBL/GenBank/DDBJ databases">
        <authorList>
            <consortium name="Pathogen Informatics"/>
        </authorList>
    </citation>
    <scope>NUCLEOTIDE SEQUENCE [LARGE SCALE GENOMIC DNA]</scope>
</reference>
<proteinExistence type="predicted"/>
<evidence type="ECO:0000313" key="3">
    <source>
        <dbReference type="Proteomes" id="UP000281553"/>
    </source>
</evidence>
<evidence type="ECO:0000313" key="2">
    <source>
        <dbReference type="EMBL" id="VDN41152.1"/>
    </source>
</evidence>
<keyword evidence="3" id="KW-1185">Reference proteome</keyword>
<feature type="region of interest" description="Disordered" evidence="1">
    <location>
        <begin position="1"/>
        <end position="28"/>
    </location>
</feature>
<evidence type="ECO:0000256" key="1">
    <source>
        <dbReference type="SAM" id="MobiDB-lite"/>
    </source>
</evidence>
<organism evidence="2 3">
    <name type="scientific">Dibothriocephalus latus</name>
    <name type="common">Fish tapeworm</name>
    <name type="synonym">Diphyllobothrium latum</name>
    <dbReference type="NCBI Taxonomy" id="60516"/>
    <lineage>
        <taxon>Eukaryota</taxon>
        <taxon>Metazoa</taxon>
        <taxon>Spiralia</taxon>
        <taxon>Lophotrochozoa</taxon>
        <taxon>Platyhelminthes</taxon>
        <taxon>Cestoda</taxon>
        <taxon>Eucestoda</taxon>
        <taxon>Diphyllobothriidea</taxon>
        <taxon>Diphyllobothriidae</taxon>
        <taxon>Dibothriocephalus</taxon>
    </lineage>
</organism>
<sequence>MAHIRSPGDEEDDEDASEGSCESLKSPLKTTLEALPAGDEAPERIGLKQACQRQITRAAYETITRQLSDFATLPVADKQVAFTQLNVRRARFIFGSQYLDSQKATVKTLPSLLGWKQNGKMKNYSGGMNIDRDCVNNSNVINEQEFVDVLIEGRQEPKIICTVPREQRKQNA</sequence>
<dbReference type="OrthoDB" id="10476590at2759"/>
<name>A0A3P7RBR0_DIBLA</name>
<dbReference type="AlphaFoldDB" id="A0A3P7RBR0"/>
<dbReference type="Proteomes" id="UP000281553">
    <property type="component" value="Unassembled WGS sequence"/>
</dbReference>
<accession>A0A3P7RBR0</accession>
<gene>
    <name evidence="2" type="ORF">DILT_LOCUS18461</name>
</gene>
<dbReference type="EMBL" id="UYRU01100593">
    <property type="protein sequence ID" value="VDN41152.1"/>
    <property type="molecule type" value="Genomic_DNA"/>
</dbReference>